<dbReference type="AlphaFoldDB" id="A0A2N6PFB8"/>
<sequence length="572" mass="61754">MASDTTPARGRRTTIIVIVAAVLALAAAYVATAFFASNGMPRHTQVAGIDVGGLSEVEAKRTLDEQLAPRAEKPIEITAEDNSAKIDPADAGIVLDTQATVNRGAGFTLNPVRIYERLFDDNVIDPVITVDESKKSVIEEVGSEMSTEPVDATLAYDEDGKPKVTDSSDGTIVTADAIRETIDASWLREDPPLAVTAQKKEADITTAEAEKARTDIAEPAISDDVTVTADPGDHEDVQGGTLTVSPETVSQTLEFEPKDSDLTPVFDAKRLKRLALAESPQVGQEMKNASYEIVDGKPKVVPSEKGISVDEKEFADAVLPALTADDRTAEVTLTETDPEFSTEDAEKADVDTVIAKFATPYNSEPNRDTNLRVASKKVSGTVLLPGEQFSLNETLGKRTAANGYKPAGVISEGQMKTDFGGGVSQVSTTLFNAAFFAGLDLDEHRAHSRYISRYPEGRETTLDWTSIDLKFTNNTDKPMVLDMYLKGGEVHARVFGVKTVDVEADASSRFAFTSPSTVTESGPSCSPQSPREGWSITIYRTIKDHSTGKVVEKDDFTTVYRPVNRVQCKKDD</sequence>
<evidence type="ECO:0000259" key="2">
    <source>
        <dbReference type="Pfam" id="PF12229"/>
    </source>
</evidence>
<feature type="transmembrane region" description="Helical" evidence="1">
    <location>
        <begin position="12"/>
        <end position="36"/>
    </location>
</feature>
<dbReference type="PANTHER" id="PTHR35788">
    <property type="entry name" value="EXPORTED PROTEIN-RELATED"/>
    <property type="match status" value="1"/>
</dbReference>
<dbReference type="InterPro" id="IPR022029">
    <property type="entry name" value="YoaR-like_PG-bd"/>
</dbReference>
<keyword evidence="4" id="KW-1185">Reference proteome</keyword>
<feature type="domain" description="YoaR-like putative peptidoglycan binding" evidence="2">
    <location>
        <begin position="257"/>
        <end position="326"/>
    </location>
</feature>
<dbReference type="InterPro" id="IPR007391">
    <property type="entry name" value="Vancomycin_resist_VanW"/>
</dbReference>
<dbReference type="PANTHER" id="PTHR35788:SF1">
    <property type="entry name" value="EXPORTED PROTEIN"/>
    <property type="match status" value="1"/>
</dbReference>
<protein>
    <recommendedName>
        <fullName evidence="2">YoaR-like putative peptidoglycan binding domain-containing protein</fullName>
    </recommendedName>
</protein>
<evidence type="ECO:0000256" key="1">
    <source>
        <dbReference type="SAM" id="Phobius"/>
    </source>
</evidence>
<organism evidence="3 4">
    <name type="scientific">Brevibacterium luteolum</name>
    <dbReference type="NCBI Taxonomy" id="199591"/>
    <lineage>
        <taxon>Bacteria</taxon>
        <taxon>Bacillati</taxon>
        <taxon>Actinomycetota</taxon>
        <taxon>Actinomycetes</taxon>
        <taxon>Micrococcales</taxon>
        <taxon>Brevibacteriaceae</taxon>
        <taxon>Brevibacterium</taxon>
    </lineage>
</organism>
<keyword evidence="1" id="KW-0812">Transmembrane</keyword>
<dbReference type="Pfam" id="PF12229">
    <property type="entry name" value="PG_binding_4"/>
    <property type="match status" value="2"/>
</dbReference>
<evidence type="ECO:0000313" key="4">
    <source>
        <dbReference type="Proteomes" id="UP000235703"/>
    </source>
</evidence>
<dbReference type="InterPro" id="IPR052913">
    <property type="entry name" value="Glycopeptide_resist_protein"/>
</dbReference>
<evidence type="ECO:0000313" key="3">
    <source>
        <dbReference type="EMBL" id="PMB97374.1"/>
    </source>
</evidence>
<dbReference type="OrthoDB" id="9813301at2"/>
<dbReference type="Proteomes" id="UP000235703">
    <property type="component" value="Unassembled WGS sequence"/>
</dbReference>
<keyword evidence="1" id="KW-0472">Membrane</keyword>
<proteinExistence type="predicted"/>
<dbReference type="EMBL" id="PNFZ01000007">
    <property type="protein sequence ID" value="PMB97374.1"/>
    <property type="molecule type" value="Genomic_DNA"/>
</dbReference>
<name>A0A2N6PFB8_9MICO</name>
<comment type="caution">
    <text evidence="3">The sequence shown here is derived from an EMBL/GenBank/DDBJ whole genome shotgun (WGS) entry which is preliminary data.</text>
</comment>
<gene>
    <name evidence="3" type="ORF">CJ198_11340</name>
</gene>
<feature type="domain" description="YoaR-like putative peptidoglycan binding" evidence="2">
    <location>
        <begin position="85"/>
        <end position="185"/>
    </location>
</feature>
<dbReference type="RefSeq" id="WP_102162723.1">
    <property type="nucleotide sequence ID" value="NZ_PNFZ01000007.1"/>
</dbReference>
<dbReference type="Pfam" id="PF04294">
    <property type="entry name" value="VanW"/>
    <property type="match status" value="1"/>
</dbReference>
<reference evidence="3 4" key="1">
    <citation type="submission" date="2017-09" db="EMBL/GenBank/DDBJ databases">
        <title>Bacterial strain isolated from the female urinary microbiota.</title>
        <authorList>
            <person name="Thomas-White K."/>
            <person name="Kumar N."/>
            <person name="Forster S."/>
            <person name="Putonti C."/>
            <person name="Lawley T."/>
            <person name="Wolfe A.J."/>
        </authorList>
    </citation>
    <scope>NUCLEOTIDE SEQUENCE [LARGE SCALE GENOMIC DNA]</scope>
    <source>
        <strain evidence="3 4">UMB0680</strain>
    </source>
</reference>
<keyword evidence="1" id="KW-1133">Transmembrane helix</keyword>
<accession>A0A2N6PFB8</accession>